<dbReference type="AlphaFoldDB" id="A0A067Q1V6"/>
<name>A0A067Q1V6_9AGAM</name>
<dbReference type="InParanoid" id="A0A067Q1V6"/>
<feature type="compositionally biased region" description="Pro residues" evidence="2">
    <location>
        <begin position="43"/>
        <end position="64"/>
    </location>
</feature>
<evidence type="ECO:0000256" key="2">
    <source>
        <dbReference type="SAM" id="MobiDB-lite"/>
    </source>
</evidence>
<evidence type="ECO:0000256" key="1">
    <source>
        <dbReference type="PROSITE-ProRule" id="PRU00266"/>
    </source>
</evidence>
<proteinExistence type="predicted"/>
<keyword evidence="1" id="KW-0694">RNA-binding</keyword>
<dbReference type="Proteomes" id="UP000027265">
    <property type="component" value="Unassembled WGS sequence"/>
</dbReference>
<dbReference type="Pfam" id="PF00035">
    <property type="entry name" value="dsrm"/>
    <property type="match status" value="1"/>
</dbReference>
<evidence type="ECO:0000259" key="3">
    <source>
        <dbReference type="PROSITE" id="PS50137"/>
    </source>
</evidence>
<dbReference type="GO" id="GO:0003723">
    <property type="term" value="F:RNA binding"/>
    <property type="evidence" value="ECO:0007669"/>
    <property type="project" value="UniProtKB-UniRule"/>
</dbReference>
<dbReference type="OrthoDB" id="3353871at2759"/>
<reference evidence="5" key="1">
    <citation type="journal article" date="2014" name="Proc. Natl. Acad. Sci. U.S.A.">
        <title>Extensive sampling of basidiomycete genomes demonstrates inadequacy of the white-rot/brown-rot paradigm for wood decay fungi.</title>
        <authorList>
            <person name="Riley R."/>
            <person name="Salamov A.A."/>
            <person name="Brown D.W."/>
            <person name="Nagy L.G."/>
            <person name="Floudas D."/>
            <person name="Held B.W."/>
            <person name="Levasseur A."/>
            <person name="Lombard V."/>
            <person name="Morin E."/>
            <person name="Otillar R."/>
            <person name="Lindquist E.A."/>
            <person name="Sun H."/>
            <person name="LaButti K.M."/>
            <person name="Schmutz J."/>
            <person name="Jabbour D."/>
            <person name="Luo H."/>
            <person name="Baker S.E."/>
            <person name="Pisabarro A.G."/>
            <person name="Walton J.D."/>
            <person name="Blanchette R.A."/>
            <person name="Henrissat B."/>
            <person name="Martin F."/>
            <person name="Cullen D."/>
            <person name="Hibbett D.S."/>
            <person name="Grigoriev I.V."/>
        </authorList>
    </citation>
    <scope>NUCLEOTIDE SEQUENCE [LARGE SCALE GENOMIC DNA]</scope>
    <source>
        <strain evidence="5">MUCL 33604</strain>
    </source>
</reference>
<organism evidence="4 5">
    <name type="scientific">Jaapia argillacea MUCL 33604</name>
    <dbReference type="NCBI Taxonomy" id="933084"/>
    <lineage>
        <taxon>Eukaryota</taxon>
        <taxon>Fungi</taxon>
        <taxon>Dikarya</taxon>
        <taxon>Basidiomycota</taxon>
        <taxon>Agaricomycotina</taxon>
        <taxon>Agaricomycetes</taxon>
        <taxon>Agaricomycetidae</taxon>
        <taxon>Jaapiales</taxon>
        <taxon>Jaapiaceae</taxon>
        <taxon>Jaapia</taxon>
    </lineage>
</organism>
<dbReference type="STRING" id="933084.A0A067Q1V6"/>
<dbReference type="InterPro" id="IPR014720">
    <property type="entry name" value="dsRBD_dom"/>
</dbReference>
<feature type="region of interest" description="Disordered" evidence="2">
    <location>
        <begin position="1"/>
        <end position="70"/>
    </location>
</feature>
<evidence type="ECO:0000313" key="4">
    <source>
        <dbReference type="EMBL" id="KDQ60155.1"/>
    </source>
</evidence>
<sequence>MADQPNYGEKDGSHSQPPPAGAPAGGTSSANASGSGGSAGSAPNPPPPAAPASPPPPPPPPPHPAESTMPYLPRFNERAAQARMVVDWDGGFTGEPHRPVWTLACIVNGVEKGKGVGYSKQLAKEEAAKMAYIELGFGQGAGGHPGGNPQAQPQPEARVYLAAFHEKAMQQRLKVDFIAESGGPSHMLRWGTASEQRRRLLPKTPIMLWDGEQQWSSVYYVYPHWRVAFMEGDLRIVPCEENQ</sequence>
<dbReference type="Gene3D" id="3.30.160.20">
    <property type="match status" value="1"/>
</dbReference>
<keyword evidence="5" id="KW-1185">Reference proteome</keyword>
<accession>A0A067Q1V6</accession>
<dbReference type="PROSITE" id="PS50137">
    <property type="entry name" value="DS_RBD"/>
    <property type="match status" value="1"/>
</dbReference>
<evidence type="ECO:0000313" key="5">
    <source>
        <dbReference type="Proteomes" id="UP000027265"/>
    </source>
</evidence>
<gene>
    <name evidence="4" type="ORF">JAAARDRAFT_45981</name>
</gene>
<dbReference type="EMBL" id="KL197714">
    <property type="protein sequence ID" value="KDQ60155.1"/>
    <property type="molecule type" value="Genomic_DNA"/>
</dbReference>
<dbReference type="SUPFAM" id="SSF54768">
    <property type="entry name" value="dsRNA-binding domain-like"/>
    <property type="match status" value="1"/>
</dbReference>
<protein>
    <recommendedName>
        <fullName evidence="3">DRBM domain-containing protein</fullName>
    </recommendedName>
</protein>
<dbReference type="HOGENOM" id="CLU_099927_0_0_1"/>
<feature type="domain" description="DRBM" evidence="3">
    <location>
        <begin position="63"/>
        <end position="137"/>
    </location>
</feature>